<organism evidence="3 4">
    <name type="scientific">Winmispira thermophila (strain ATCC 49972 / DSM 6192 / RI 19.B1)</name>
    <name type="common">Spirochaeta thermophila</name>
    <dbReference type="NCBI Taxonomy" id="665571"/>
    <lineage>
        <taxon>Bacteria</taxon>
        <taxon>Pseudomonadati</taxon>
        <taxon>Spirochaetota</taxon>
        <taxon>Spirochaetia</taxon>
        <taxon>Winmispirales</taxon>
        <taxon>Winmispiraceae</taxon>
        <taxon>Winmispira</taxon>
    </lineage>
</organism>
<reference evidence="3 4" key="2">
    <citation type="journal article" date="2010" name="J. Bacteriol.">
        <title>Genome sequence of the polysaccharide-degrading, thermophilic anaerobe Spirochaeta thermophila DSM 6192.</title>
        <authorList>
            <person name="Angelov A."/>
            <person name="Liebl S."/>
            <person name="Ballschmiter M."/>
            <person name="Bomeke M."/>
            <person name="Lehmann R."/>
            <person name="Liesegang H."/>
            <person name="Daniel R."/>
            <person name="Liebl W."/>
        </authorList>
    </citation>
    <scope>NUCLEOTIDE SEQUENCE [LARGE SCALE GENOMIC DNA]</scope>
    <source>
        <strain evidence="4">ATCC 49972 / DSM 6192 / RI 19.B1</strain>
    </source>
</reference>
<dbReference type="PaxDb" id="665571-STHERM_c11220"/>
<accession>E0RST0</accession>
<dbReference type="PANTHER" id="PTHR47505">
    <property type="entry name" value="DNA UTILIZATION PROTEIN YHGH"/>
    <property type="match status" value="1"/>
</dbReference>
<protein>
    <recommendedName>
        <fullName evidence="2">Double zinc ribbon domain-containing protein</fullName>
    </recommendedName>
</protein>
<gene>
    <name evidence="3" type="ordered locus">STHERM_c11220</name>
</gene>
<feature type="domain" description="Double zinc ribbon" evidence="2">
    <location>
        <begin position="9"/>
        <end position="67"/>
    </location>
</feature>
<dbReference type="InterPro" id="IPR044005">
    <property type="entry name" value="DZR_2"/>
</dbReference>
<dbReference type="SUPFAM" id="SSF53271">
    <property type="entry name" value="PRTase-like"/>
    <property type="match status" value="1"/>
</dbReference>
<dbReference type="InterPro" id="IPR051910">
    <property type="entry name" value="ComF/GntX_DNA_util-trans"/>
</dbReference>
<dbReference type="InterPro" id="IPR029057">
    <property type="entry name" value="PRTase-like"/>
</dbReference>
<dbReference type="EMBL" id="CP001698">
    <property type="protein sequence ID" value="ADN02067.1"/>
    <property type="molecule type" value="Genomic_DNA"/>
</dbReference>
<reference key="1">
    <citation type="submission" date="2009-08" db="EMBL/GenBank/DDBJ databases">
        <title>The genome sequence of Spirochaeta thermophila DSM6192.</title>
        <authorList>
            <person name="Angelov A."/>
            <person name="Mientus M."/>
            <person name="Wittenberg S."/>
            <person name="Lehmann R."/>
            <person name="Liesegang H."/>
            <person name="Daniel R."/>
            <person name="Liebl W."/>
        </authorList>
    </citation>
    <scope>NUCLEOTIDE SEQUENCE</scope>
    <source>
        <strain>DSM 6192</strain>
    </source>
</reference>
<dbReference type="PANTHER" id="PTHR47505:SF1">
    <property type="entry name" value="DNA UTILIZATION PROTEIN YHGH"/>
    <property type="match status" value="1"/>
</dbReference>
<dbReference type="eggNOG" id="COG1040">
    <property type="taxonomic scope" value="Bacteria"/>
</dbReference>
<evidence type="ECO:0000313" key="3">
    <source>
        <dbReference type="EMBL" id="ADN02067.1"/>
    </source>
</evidence>
<evidence type="ECO:0000256" key="1">
    <source>
        <dbReference type="ARBA" id="ARBA00008007"/>
    </source>
</evidence>
<dbReference type="InterPro" id="IPR000836">
    <property type="entry name" value="PRTase_dom"/>
</dbReference>
<name>E0RST0_WINT6</name>
<dbReference type="AlphaFoldDB" id="E0RST0"/>
<dbReference type="Proteomes" id="UP000001296">
    <property type="component" value="Chromosome"/>
</dbReference>
<evidence type="ECO:0000313" key="4">
    <source>
        <dbReference type="Proteomes" id="UP000001296"/>
    </source>
</evidence>
<comment type="similarity">
    <text evidence="1">Belongs to the ComF/GntX family.</text>
</comment>
<dbReference type="Gene3D" id="3.40.50.2020">
    <property type="match status" value="1"/>
</dbReference>
<dbReference type="Pfam" id="PF18912">
    <property type="entry name" value="DZR_2"/>
    <property type="match status" value="1"/>
</dbReference>
<dbReference type="HOGENOM" id="CLU_054549_0_0_12"/>
<dbReference type="KEGG" id="sta:STHERM_c11220"/>
<dbReference type="CDD" id="cd06223">
    <property type="entry name" value="PRTases_typeI"/>
    <property type="match status" value="1"/>
</dbReference>
<sequence>METTPFEAILDLLAPLHCQVCGTFIPRPHPLHPLCPRCLAGLIPILPPRCPRCSQPLPTPASPCPRCIPPSVDALQAPFLYHHTIPRLLLAYKHHGQRHLARLIAALLLPALASFPPDAPLIPVPTHPRRLRALGFGHTELVARHLTRLTRRPRSPLRLQHTNPTRYHPQKHLPRALRLTSVLGAYRAAPSPADPPRTVILLDDVVTTGATIGECAHILRTGGVSIVYALALARDI</sequence>
<evidence type="ECO:0000259" key="2">
    <source>
        <dbReference type="Pfam" id="PF18912"/>
    </source>
</evidence>
<proteinExistence type="inferred from homology"/>